<feature type="domain" description="Glycosyl transferase 48" evidence="1">
    <location>
        <begin position="2"/>
        <end position="47"/>
    </location>
</feature>
<dbReference type="GO" id="GO:0016020">
    <property type="term" value="C:membrane"/>
    <property type="evidence" value="ECO:0007669"/>
    <property type="project" value="InterPro"/>
</dbReference>
<sequence>KNDQQALEDDLEIMAHRKFKMVIAMQRLASFKAHEREETDFLLKAFP</sequence>
<protein>
    <submittedName>
        <fullName evidence="2">Glucan_synthase</fullName>
    </submittedName>
</protein>
<feature type="non-terminal residue" evidence="2">
    <location>
        <position position="1"/>
    </location>
</feature>
<dbReference type="EMBL" id="KF125044">
    <property type="protein sequence ID" value="AIA92367.1"/>
    <property type="molecule type" value="Genomic_DNA"/>
</dbReference>
<accession>A0A060CBP6</accession>
<dbReference type="InterPro" id="IPR003440">
    <property type="entry name" value="Glyco_trans_48_dom"/>
</dbReference>
<evidence type="ECO:0000259" key="1">
    <source>
        <dbReference type="Pfam" id="PF02364"/>
    </source>
</evidence>
<dbReference type="GO" id="GO:0006075">
    <property type="term" value="P:(1-&gt;3)-beta-D-glucan biosynthetic process"/>
    <property type="evidence" value="ECO:0007669"/>
    <property type="project" value="InterPro"/>
</dbReference>
<dbReference type="GO" id="GO:0000148">
    <property type="term" value="C:1,3-beta-D-glucan synthase complex"/>
    <property type="evidence" value="ECO:0007669"/>
    <property type="project" value="InterPro"/>
</dbReference>
<dbReference type="GO" id="GO:0003843">
    <property type="term" value="F:1,3-beta-D-glucan synthase activity"/>
    <property type="evidence" value="ECO:0007669"/>
    <property type="project" value="InterPro"/>
</dbReference>
<dbReference type="Pfam" id="PF02364">
    <property type="entry name" value="Glucan_synthase"/>
    <property type="match status" value="1"/>
</dbReference>
<proteinExistence type="predicted"/>
<dbReference type="AlphaFoldDB" id="A0A060CBP6"/>
<name>A0A060CBP6_9ASCO</name>
<evidence type="ECO:0000313" key="2">
    <source>
        <dbReference type="EMBL" id="AIA92367.1"/>
    </source>
</evidence>
<reference evidence="2" key="1">
    <citation type="journal article" date="2013" name="Environ. Microbiol.">
        <title>Seasonally variable intestinal metagenomes of the red palm weevil (Rhynchophorus ferrugineus).</title>
        <authorList>
            <person name="Jia S."/>
            <person name="Zhang X."/>
            <person name="Zhang G."/>
            <person name="Yin A."/>
            <person name="Zhang S."/>
            <person name="Li F."/>
            <person name="Wang L."/>
            <person name="Zhao D."/>
            <person name="Yun Q."/>
            <person name="Tala"/>
            <person name="Wang J."/>
            <person name="Sun G."/>
            <person name="Baabdullah M."/>
            <person name="Yu X."/>
            <person name="Hu S."/>
            <person name="Al-Mssallem I.S."/>
            <person name="Yu J."/>
        </authorList>
    </citation>
    <scope>NUCLEOTIDE SEQUENCE</scope>
</reference>
<organism evidence="2">
    <name type="scientific">uncultured Candida</name>
    <dbReference type="NCBI Taxonomy" id="644527"/>
    <lineage>
        <taxon>Eukaryota</taxon>
        <taxon>Fungi</taxon>
        <taxon>Dikarya</taxon>
        <taxon>Ascomycota</taxon>
        <taxon>Saccharomycotina</taxon>
        <taxon>Saccharomycetes</taxon>
        <taxon>Saccharomycetales</taxon>
        <taxon>Saccharomycetales incertae sedis</taxon>
        <taxon>environmental samples</taxon>
    </lineage>
</organism>